<gene>
    <name evidence="1" type="ORF">EQG79_24215</name>
</gene>
<reference evidence="1 2" key="1">
    <citation type="submission" date="2019-01" db="EMBL/GenBank/DDBJ databases">
        <title>Spirosoma flava sp. nov., a propanil-degrading bacterium isolated from herbicide-contaminated soil.</title>
        <authorList>
            <person name="Zhang L."/>
            <person name="Jiang J.-D."/>
        </authorList>
    </citation>
    <scope>NUCLEOTIDE SEQUENCE [LARGE SCALE GENOMIC DNA]</scope>
    <source>
        <strain evidence="1 2">TY50</strain>
    </source>
</reference>
<dbReference type="AlphaFoldDB" id="A0A4V1RVL9"/>
<evidence type="ECO:0000313" key="1">
    <source>
        <dbReference type="EMBL" id="RYC67228.1"/>
    </source>
</evidence>
<dbReference type="EMBL" id="SBLB01000008">
    <property type="protein sequence ID" value="RYC67228.1"/>
    <property type="molecule type" value="Genomic_DNA"/>
</dbReference>
<dbReference type="InterPro" id="IPR026341">
    <property type="entry name" value="T9SS_type_B"/>
</dbReference>
<dbReference type="NCBIfam" id="TIGR04131">
    <property type="entry name" value="Bac_Flav_CTERM"/>
    <property type="match status" value="1"/>
</dbReference>
<name>A0A4V1RVL9_9BACT</name>
<accession>A0A4V1RVL9</accession>
<evidence type="ECO:0000313" key="2">
    <source>
        <dbReference type="Proteomes" id="UP000290407"/>
    </source>
</evidence>
<protein>
    <submittedName>
        <fullName evidence="1">T9SS type B sorting domain-containing protein</fullName>
    </submittedName>
</protein>
<sequence length="328" mass="36227">MVSAIACQVGWRVCRMGRMIRALVVGWLSMAGTMAQTCPESGGPLIVSETFGRTAGPLPDNQTSYRYVDRTCPDDGEYTRTTALDSACFSNTWHVIPRDHTPGSTGGNMLIINGNFEPGEFYQQSVTGLCPNTTYEVSVWALNLLRAGICENSIRPNLTMRVESADGEVLQLIDLGEIIETERPDWRRYATVFSVPKTSATVVIRFINNQGLRGCGNDMALDDIQLRQCSVCATNPVQIPDVFTPNGDGINDDLAVYLDTMISYDLSIFDRWGTVVFTSNTQSRRWDGTYAGQHCPAGAYTYQIAYRLSGVNSPDKPYVQTGRVLLLR</sequence>
<keyword evidence="2" id="KW-1185">Reference proteome</keyword>
<dbReference type="Proteomes" id="UP000290407">
    <property type="component" value="Unassembled WGS sequence"/>
</dbReference>
<comment type="caution">
    <text evidence="1">The sequence shown here is derived from an EMBL/GenBank/DDBJ whole genome shotgun (WGS) entry which is preliminary data.</text>
</comment>
<organism evidence="1 2">
    <name type="scientific">Spirosoma sordidisoli</name>
    <dbReference type="NCBI Taxonomy" id="2502893"/>
    <lineage>
        <taxon>Bacteria</taxon>
        <taxon>Pseudomonadati</taxon>
        <taxon>Bacteroidota</taxon>
        <taxon>Cytophagia</taxon>
        <taxon>Cytophagales</taxon>
        <taxon>Cytophagaceae</taxon>
        <taxon>Spirosoma</taxon>
    </lineage>
</organism>
<proteinExistence type="predicted"/>
<dbReference type="Gene3D" id="2.60.120.260">
    <property type="entry name" value="Galactose-binding domain-like"/>
    <property type="match status" value="1"/>
</dbReference>
<dbReference type="Pfam" id="PF13585">
    <property type="entry name" value="CHU_C"/>
    <property type="match status" value="1"/>
</dbReference>